<reference evidence="1" key="1">
    <citation type="submission" date="2023-06" db="EMBL/GenBank/DDBJ databases">
        <authorList>
            <consortium name="Lawrence Berkeley National Laboratory"/>
            <person name="Ahrendt S."/>
            <person name="Sahu N."/>
            <person name="Indic B."/>
            <person name="Wong-Bajracharya J."/>
            <person name="Merenyi Z."/>
            <person name="Ke H.-M."/>
            <person name="Monk M."/>
            <person name="Kocsube S."/>
            <person name="Drula E."/>
            <person name="Lipzen A."/>
            <person name="Balint B."/>
            <person name="Henrissat B."/>
            <person name="Andreopoulos B."/>
            <person name="Martin F.M."/>
            <person name="Harder C.B."/>
            <person name="Rigling D."/>
            <person name="Ford K.L."/>
            <person name="Foster G.D."/>
            <person name="Pangilinan J."/>
            <person name="Papanicolaou A."/>
            <person name="Barry K."/>
            <person name="LaButti K."/>
            <person name="Viragh M."/>
            <person name="Koriabine M."/>
            <person name="Yan M."/>
            <person name="Riley R."/>
            <person name="Champramary S."/>
            <person name="Plett K.L."/>
            <person name="Tsai I.J."/>
            <person name="Slot J."/>
            <person name="Sipos G."/>
            <person name="Plett J."/>
            <person name="Nagy L.G."/>
            <person name="Grigoriev I.V."/>
        </authorList>
    </citation>
    <scope>NUCLEOTIDE SEQUENCE</scope>
    <source>
        <strain evidence="1">CCBAS 213</strain>
    </source>
</reference>
<dbReference type="EMBL" id="JAUEPS010000013">
    <property type="protein sequence ID" value="KAK0460148.1"/>
    <property type="molecule type" value="Genomic_DNA"/>
</dbReference>
<dbReference type="Proteomes" id="UP001175211">
    <property type="component" value="Unassembled WGS sequence"/>
</dbReference>
<proteinExistence type="predicted"/>
<dbReference type="SUPFAM" id="SSF52047">
    <property type="entry name" value="RNI-like"/>
    <property type="match status" value="1"/>
</dbReference>
<dbReference type="RefSeq" id="XP_060332274.1">
    <property type="nucleotide sequence ID" value="XM_060472832.1"/>
</dbReference>
<comment type="caution">
    <text evidence="1">The sequence shown here is derived from an EMBL/GenBank/DDBJ whole genome shotgun (WGS) entry which is preliminary data.</text>
</comment>
<sequence length="405" mass="44467">MPDPSSTLPLELVQKIFGHYLKDRKYPVQSFDFSDGLWVLGQVSSAWRSASLSSKSLWSTIEITIKHPSSKKPGIIADDIMVLMNLAPLSDACPNPEVRAVSSHAANQVLAEILHRSGDLPLDIFLSFPIPSAVNPTSPTWSRLFTLLLVESSRWRSFVLAAPDVIWESFSEVSPSHCPLLRDIDAFCEGGFSSIPILRTCTNVKKLSIHSLKRSSSISESTVIHMPFLQDLEVGGVDMLNVITAPNISTLRLTGSAYPQALPNTSVPDFLHRSRCSLVALDLTFCTNIDLIDILSNIQSLHSFSVSVFFGEELSGLLVKMKSDSSFLPKLQELNLSIDQFRTGVESNCYAELILDVVESRIAGGALKSVTVEPMNVEMKKISKSRLDALNALPNVNIKLMDGLI</sequence>
<dbReference type="GeneID" id="85356380"/>
<gene>
    <name evidence="1" type="ORF">EV420DRAFT_1535313</name>
</gene>
<protein>
    <recommendedName>
        <fullName evidence="3">F-box domain-containing protein</fullName>
    </recommendedName>
</protein>
<name>A0AA39KG35_ARMTA</name>
<organism evidence="1 2">
    <name type="scientific">Armillaria tabescens</name>
    <name type="common">Ringless honey mushroom</name>
    <name type="synonym">Agaricus tabescens</name>
    <dbReference type="NCBI Taxonomy" id="1929756"/>
    <lineage>
        <taxon>Eukaryota</taxon>
        <taxon>Fungi</taxon>
        <taxon>Dikarya</taxon>
        <taxon>Basidiomycota</taxon>
        <taxon>Agaricomycotina</taxon>
        <taxon>Agaricomycetes</taxon>
        <taxon>Agaricomycetidae</taxon>
        <taxon>Agaricales</taxon>
        <taxon>Marasmiineae</taxon>
        <taxon>Physalacriaceae</taxon>
        <taxon>Desarmillaria</taxon>
    </lineage>
</organism>
<dbReference type="InterPro" id="IPR032675">
    <property type="entry name" value="LRR_dom_sf"/>
</dbReference>
<keyword evidence="2" id="KW-1185">Reference proteome</keyword>
<dbReference type="Gene3D" id="3.80.10.10">
    <property type="entry name" value="Ribonuclease Inhibitor"/>
    <property type="match status" value="1"/>
</dbReference>
<evidence type="ECO:0000313" key="1">
    <source>
        <dbReference type="EMBL" id="KAK0460148.1"/>
    </source>
</evidence>
<dbReference type="AlphaFoldDB" id="A0AA39KG35"/>
<accession>A0AA39KG35</accession>
<evidence type="ECO:0008006" key="3">
    <source>
        <dbReference type="Google" id="ProtNLM"/>
    </source>
</evidence>
<evidence type="ECO:0000313" key="2">
    <source>
        <dbReference type="Proteomes" id="UP001175211"/>
    </source>
</evidence>